<dbReference type="EMBL" id="SRQM01000180">
    <property type="protein sequence ID" value="KAG6116350.1"/>
    <property type="molecule type" value="Genomic_DNA"/>
</dbReference>
<dbReference type="AlphaFoldDB" id="A0A9P7Q4Y7"/>
<protein>
    <submittedName>
        <fullName evidence="1">Uncharacterized protein</fullName>
    </submittedName>
</protein>
<reference evidence="1 2" key="1">
    <citation type="journal article" date="2020" name="bioRxiv">
        <title>Whole genome comparisons of ergot fungi reveals the divergence and evolution of species within the genus Claviceps are the result of varying mechanisms driving genome evolution and host range expansion.</title>
        <authorList>
            <person name="Wyka S.A."/>
            <person name="Mondo S.J."/>
            <person name="Liu M."/>
            <person name="Dettman J."/>
            <person name="Nalam V."/>
            <person name="Broders K.D."/>
        </authorList>
    </citation>
    <scope>NUCLEOTIDE SEQUENCE [LARGE SCALE GENOMIC DNA]</scope>
    <source>
        <strain evidence="1 2">LM576</strain>
    </source>
</reference>
<comment type="caution">
    <text evidence="1">The sequence shown here is derived from an EMBL/GenBank/DDBJ whole genome shotgun (WGS) entry which is preliminary data.</text>
</comment>
<evidence type="ECO:0000313" key="1">
    <source>
        <dbReference type="EMBL" id="KAG6116350.1"/>
    </source>
</evidence>
<dbReference type="Proteomes" id="UP000732380">
    <property type="component" value="Unassembled WGS sequence"/>
</dbReference>
<organism evidence="1 2">
    <name type="scientific">Claviceps humidiphila</name>
    <dbReference type="NCBI Taxonomy" id="1294629"/>
    <lineage>
        <taxon>Eukaryota</taxon>
        <taxon>Fungi</taxon>
        <taxon>Dikarya</taxon>
        <taxon>Ascomycota</taxon>
        <taxon>Pezizomycotina</taxon>
        <taxon>Sordariomycetes</taxon>
        <taxon>Hypocreomycetidae</taxon>
        <taxon>Hypocreales</taxon>
        <taxon>Clavicipitaceae</taxon>
        <taxon>Claviceps</taxon>
    </lineage>
</organism>
<accession>A0A9P7Q4Y7</accession>
<name>A0A9P7Q4Y7_9HYPO</name>
<keyword evidence="2" id="KW-1185">Reference proteome</keyword>
<gene>
    <name evidence="1" type="ORF">E4U13_001956</name>
</gene>
<evidence type="ECO:0000313" key="2">
    <source>
        <dbReference type="Proteomes" id="UP000732380"/>
    </source>
</evidence>
<proteinExistence type="predicted"/>
<sequence>MSLESFLIRGDKRVSNKAVVPVDDLASQLNPIDRQKKRMGKEDKVVELEPRVSIQESLVCLQKQRQYELQQKEPDYESIRALDRAERTMQASSNVEALVCSDYTMWPTDIDKHLAQRRPRDLSKVERGNVTVFV</sequence>